<name>A0A1Q8EMQ4_9PSED</name>
<dbReference type="SUPFAM" id="SSF141868">
    <property type="entry name" value="EAL domain-like"/>
    <property type="match status" value="1"/>
</dbReference>
<evidence type="ECO:0000313" key="12">
    <source>
        <dbReference type="EMBL" id="OLF53082.1"/>
    </source>
</evidence>
<proteinExistence type="predicted"/>
<dbReference type="RefSeq" id="WP_075120863.1">
    <property type="nucleotide sequence ID" value="NZ_MSCT01000018.1"/>
</dbReference>
<dbReference type="Proteomes" id="UP000185578">
    <property type="component" value="Unassembled WGS sequence"/>
</dbReference>
<dbReference type="SMART" id="SM00052">
    <property type="entry name" value="EAL"/>
    <property type="match status" value="1"/>
</dbReference>
<reference evidence="12 13" key="1">
    <citation type="submission" date="2016-12" db="EMBL/GenBank/DDBJ databases">
        <authorList>
            <person name="Song W.-J."/>
            <person name="Kurnit D.M."/>
        </authorList>
    </citation>
    <scope>NUCLEOTIDE SEQUENCE [LARGE SCALE GENOMIC DNA]</scope>
    <source>
        <strain evidence="12 13">PCL1601</strain>
    </source>
</reference>
<evidence type="ECO:0000256" key="2">
    <source>
        <dbReference type="ARBA" id="ARBA00012282"/>
    </source>
</evidence>
<dbReference type="OrthoDB" id="675397at2"/>
<dbReference type="Pfam" id="PF00563">
    <property type="entry name" value="EAL"/>
    <property type="match status" value="1"/>
</dbReference>
<keyword evidence="10" id="KW-0732">Signal</keyword>
<dbReference type="GO" id="GO:0005886">
    <property type="term" value="C:plasma membrane"/>
    <property type="evidence" value="ECO:0007669"/>
    <property type="project" value="UniProtKB-SubCell"/>
</dbReference>
<dbReference type="Gene3D" id="3.20.20.450">
    <property type="entry name" value="EAL domain"/>
    <property type="match status" value="1"/>
</dbReference>
<dbReference type="Pfam" id="PF12792">
    <property type="entry name" value="CSS-motif"/>
    <property type="match status" value="1"/>
</dbReference>
<evidence type="ECO:0000256" key="5">
    <source>
        <dbReference type="ARBA" id="ARBA00022692"/>
    </source>
</evidence>
<comment type="subcellular location">
    <subcellularLocation>
        <location evidence="1">Cell membrane</location>
        <topology evidence="1">Multi-pass membrane protein</topology>
    </subcellularLocation>
</comment>
<gene>
    <name evidence="12" type="ORF">BTN82_19450</name>
</gene>
<dbReference type="EMBL" id="MSCT01000018">
    <property type="protein sequence ID" value="OLF53082.1"/>
    <property type="molecule type" value="Genomic_DNA"/>
</dbReference>
<accession>A0A1Q8EMQ4</accession>
<evidence type="ECO:0000256" key="10">
    <source>
        <dbReference type="SAM" id="SignalP"/>
    </source>
</evidence>
<dbReference type="AlphaFoldDB" id="A0A1Q8EMQ4"/>
<dbReference type="InterPro" id="IPR050706">
    <property type="entry name" value="Cyclic-di-GMP_PDE-like"/>
</dbReference>
<keyword evidence="7" id="KW-1133">Transmembrane helix</keyword>
<evidence type="ECO:0000256" key="3">
    <source>
        <dbReference type="ARBA" id="ARBA00022475"/>
    </source>
</evidence>
<protein>
    <recommendedName>
        <fullName evidence="2">cyclic-guanylate-specific phosphodiesterase</fullName>
        <ecNumber evidence="2">3.1.4.52</ecNumber>
    </recommendedName>
</protein>
<sequence length="515" mass="57021">MIAAYKALFGRKTLVLCATVAMGSVAWLCAGSFAEHLIEQQLKRTQERWVEPRTQIDQALATLGSIDRSTQECSAEQYAKMAEQVEKSRFIYQAAVRLDNGKLCSSYGQEITSLSIESASDLASVKGRTYAVSSAQKVSADRDFIMVSEPSRYVWINKKALRDHLNIAQDVQWQLRGPDGVALIASTSPLPAKVQEPLPLEALVTSTDNAYVAYRDNRNELTSVISLPLSALTALRWKLFIALAFMFEVLLYSAWKMNRHYASGVIQLREAIRANALEIHYQPIVDLRTGNLVGAQTLSRWSAKGVAIPAEAFVAAAARPELIRLLTRSVISRVAEDYSTYLWACKDFYITIDLCAQDILDRTFPDFVASVTATYNIPASAIVFAISEKALPDQKSAALQLHRLRAGGHRIAIDDLGTGYASFSLTESVPVDILKIDRSFIEHTNGAPQGARWRHVAKRVRSLHFKGIEAPQLLPRLVSESGLLAQGWLFSKALPVHALARRYFQCSVGVNPYAD</sequence>
<evidence type="ECO:0000256" key="7">
    <source>
        <dbReference type="ARBA" id="ARBA00022989"/>
    </source>
</evidence>
<dbReference type="InterPro" id="IPR001633">
    <property type="entry name" value="EAL_dom"/>
</dbReference>
<dbReference type="PANTHER" id="PTHR33121">
    <property type="entry name" value="CYCLIC DI-GMP PHOSPHODIESTERASE PDEF"/>
    <property type="match status" value="1"/>
</dbReference>
<dbReference type="CDD" id="cd01948">
    <property type="entry name" value="EAL"/>
    <property type="match status" value="1"/>
</dbReference>
<feature type="domain" description="EAL" evidence="11">
    <location>
        <begin position="261"/>
        <end position="507"/>
    </location>
</feature>
<evidence type="ECO:0000256" key="1">
    <source>
        <dbReference type="ARBA" id="ARBA00004651"/>
    </source>
</evidence>
<dbReference type="PROSITE" id="PS50883">
    <property type="entry name" value="EAL"/>
    <property type="match status" value="1"/>
</dbReference>
<feature type="chain" id="PRO_5012163675" description="cyclic-guanylate-specific phosphodiesterase" evidence="10">
    <location>
        <begin position="24"/>
        <end position="515"/>
    </location>
</feature>
<evidence type="ECO:0000256" key="4">
    <source>
        <dbReference type="ARBA" id="ARBA00022636"/>
    </source>
</evidence>
<comment type="catalytic activity">
    <reaction evidence="9">
        <text>3',3'-c-di-GMP + H2O = 5'-phosphoguanylyl(3'-&gt;5')guanosine + H(+)</text>
        <dbReference type="Rhea" id="RHEA:24902"/>
        <dbReference type="ChEBI" id="CHEBI:15377"/>
        <dbReference type="ChEBI" id="CHEBI:15378"/>
        <dbReference type="ChEBI" id="CHEBI:58754"/>
        <dbReference type="ChEBI" id="CHEBI:58805"/>
        <dbReference type="EC" id="3.1.4.52"/>
    </reaction>
</comment>
<keyword evidence="8" id="KW-0472">Membrane</keyword>
<keyword evidence="3" id="KW-1003">Cell membrane</keyword>
<evidence type="ECO:0000256" key="9">
    <source>
        <dbReference type="ARBA" id="ARBA00034290"/>
    </source>
</evidence>
<dbReference type="EC" id="3.1.4.52" evidence="2"/>
<dbReference type="InterPro" id="IPR024744">
    <property type="entry name" value="CSS-motif_dom"/>
</dbReference>
<comment type="caution">
    <text evidence="12">The sequence shown here is derived from an EMBL/GenBank/DDBJ whole genome shotgun (WGS) entry which is preliminary data.</text>
</comment>
<dbReference type="PANTHER" id="PTHR33121:SF81">
    <property type="entry name" value="CYCLIC DI-GMP PHOSPHODIESTERASE PDEB-RELATED"/>
    <property type="match status" value="1"/>
</dbReference>
<feature type="signal peptide" evidence="10">
    <location>
        <begin position="1"/>
        <end position="23"/>
    </location>
</feature>
<evidence type="ECO:0000259" key="11">
    <source>
        <dbReference type="PROSITE" id="PS50883"/>
    </source>
</evidence>
<keyword evidence="5" id="KW-0812">Transmembrane</keyword>
<keyword evidence="4" id="KW-0973">c-di-GMP</keyword>
<dbReference type="InterPro" id="IPR035919">
    <property type="entry name" value="EAL_sf"/>
</dbReference>
<keyword evidence="6" id="KW-0378">Hydrolase</keyword>
<evidence type="ECO:0000256" key="6">
    <source>
        <dbReference type="ARBA" id="ARBA00022801"/>
    </source>
</evidence>
<evidence type="ECO:0000256" key="8">
    <source>
        <dbReference type="ARBA" id="ARBA00023136"/>
    </source>
</evidence>
<organism evidence="12 13">
    <name type="scientific">Pseudomonas chlororaphis</name>
    <dbReference type="NCBI Taxonomy" id="587753"/>
    <lineage>
        <taxon>Bacteria</taxon>
        <taxon>Pseudomonadati</taxon>
        <taxon>Pseudomonadota</taxon>
        <taxon>Gammaproteobacteria</taxon>
        <taxon>Pseudomonadales</taxon>
        <taxon>Pseudomonadaceae</taxon>
        <taxon>Pseudomonas</taxon>
    </lineage>
</organism>
<dbReference type="GO" id="GO:0071111">
    <property type="term" value="F:cyclic-guanylate-specific phosphodiesterase activity"/>
    <property type="evidence" value="ECO:0007669"/>
    <property type="project" value="UniProtKB-EC"/>
</dbReference>
<evidence type="ECO:0000313" key="13">
    <source>
        <dbReference type="Proteomes" id="UP000185578"/>
    </source>
</evidence>